<evidence type="ECO:0000313" key="1">
    <source>
        <dbReference type="EMBL" id="KAJ1169777.1"/>
    </source>
</evidence>
<proteinExistence type="predicted"/>
<reference evidence="1" key="1">
    <citation type="journal article" date="2022" name="bioRxiv">
        <title>Sequencing and chromosome-scale assembly of the giantPleurodeles waltlgenome.</title>
        <authorList>
            <person name="Brown T."/>
            <person name="Elewa A."/>
            <person name="Iarovenko S."/>
            <person name="Subramanian E."/>
            <person name="Araus A.J."/>
            <person name="Petzold A."/>
            <person name="Susuki M."/>
            <person name="Suzuki K.-i.T."/>
            <person name="Hayashi T."/>
            <person name="Toyoda A."/>
            <person name="Oliveira C."/>
            <person name="Osipova E."/>
            <person name="Leigh N.D."/>
            <person name="Simon A."/>
            <person name="Yun M.H."/>
        </authorList>
    </citation>
    <scope>NUCLEOTIDE SEQUENCE</scope>
    <source>
        <strain evidence="1">20211129_DDA</strain>
        <tissue evidence="1">Liver</tissue>
    </source>
</reference>
<name>A0AAV7SZW0_PLEWA</name>
<comment type="caution">
    <text evidence="1">The sequence shown here is derived from an EMBL/GenBank/DDBJ whole genome shotgun (WGS) entry which is preliminary data.</text>
</comment>
<accession>A0AAV7SZW0</accession>
<keyword evidence="2" id="KW-1185">Reference proteome</keyword>
<dbReference type="EMBL" id="JANPWB010000007">
    <property type="protein sequence ID" value="KAJ1169777.1"/>
    <property type="molecule type" value="Genomic_DNA"/>
</dbReference>
<organism evidence="1 2">
    <name type="scientific">Pleurodeles waltl</name>
    <name type="common">Iberian ribbed newt</name>
    <dbReference type="NCBI Taxonomy" id="8319"/>
    <lineage>
        <taxon>Eukaryota</taxon>
        <taxon>Metazoa</taxon>
        <taxon>Chordata</taxon>
        <taxon>Craniata</taxon>
        <taxon>Vertebrata</taxon>
        <taxon>Euteleostomi</taxon>
        <taxon>Amphibia</taxon>
        <taxon>Batrachia</taxon>
        <taxon>Caudata</taxon>
        <taxon>Salamandroidea</taxon>
        <taxon>Salamandridae</taxon>
        <taxon>Pleurodelinae</taxon>
        <taxon>Pleurodeles</taxon>
    </lineage>
</organism>
<evidence type="ECO:0000313" key="2">
    <source>
        <dbReference type="Proteomes" id="UP001066276"/>
    </source>
</evidence>
<dbReference type="AlphaFoldDB" id="A0AAV7SZW0"/>
<evidence type="ECO:0008006" key="3">
    <source>
        <dbReference type="Google" id="ProtNLM"/>
    </source>
</evidence>
<protein>
    <recommendedName>
        <fullName evidence="3">Integrase catalytic domain-containing protein</fullName>
    </recommendedName>
</protein>
<gene>
    <name evidence="1" type="ORF">NDU88_001668</name>
</gene>
<sequence>MTADTRRVFAYSFPYLTPFYNVPVSFGNRNAGKVFIWQSKRNASSRTRLKAYPYEGNTSCDLFRTVGGITLNEYLYLFVVLEYTDLKLLVNYYNSRSHRGVGGLDFAPSAEAWGPEERQSQLEPARPFLVMPEN</sequence>
<dbReference type="Proteomes" id="UP001066276">
    <property type="component" value="Chromosome 4_1"/>
</dbReference>